<dbReference type="EMBL" id="JBANQN010000007">
    <property type="protein sequence ID" value="KAK6784299.1"/>
    <property type="molecule type" value="Genomic_DNA"/>
</dbReference>
<reference evidence="1 2" key="1">
    <citation type="submission" date="2024-02" db="EMBL/GenBank/DDBJ databases">
        <title>de novo genome assembly of Solanum bulbocastanum strain 11H21.</title>
        <authorList>
            <person name="Hosaka A.J."/>
        </authorList>
    </citation>
    <scope>NUCLEOTIDE SEQUENCE [LARGE SCALE GENOMIC DNA]</scope>
    <source>
        <tissue evidence="1">Young leaves</tissue>
    </source>
</reference>
<dbReference type="AlphaFoldDB" id="A0AAN8Y952"/>
<dbReference type="Proteomes" id="UP001371456">
    <property type="component" value="Unassembled WGS sequence"/>
</dbReference>
<protein>
    <submittedName>
        <fullName evidence="1">Uncharacterized protein</fullName>
    </submittedName>
</protein>
<evidence type="ECO:0000313" key="1">
    <source>
        <dbReference type="EMBL" id="KAK6784299.1"/>
    </source>
</evidence>
<name>A0AAN8Y952_SOLBU</name>
<keyword evidence="2" id="KW-1185">Reference proteome</keyword>
<organism evidence="1 2">
    <name type="scientific">Solanum bulbocastanum</name>
    <name type="common">Wild potato</name>
    <dbReference type="NCBI Taxonomy" id="147425"/>
    <lineage>
        <taxon>Eukaryota</taxon>
        <taxon>Viridiplantae</taxon>
        <taxon>Streptophyta</taxon>
        <taxon>Embryophyta</taxon>
        <taxon>Tracheophyta</taxon>
        <taxon>Spermatophyta</taxon>
        <taxon>Magnoliopsida</taxon>
        <taxon>eudicotyledons</taxon>
        <taxon>Gunneridae</taxon>
        <taxon>Pentapetalae</taxon>
        <taxon>asterids</taxon>
        <taxon>lamiids</taxon>
        <taxon>Solanales</taxon>
        <taxon>Solanaceae</taxon>
        <taxon>Solanoideae</taxon>
        <taxon>Solaneae</taxon>
        <taxon>Solanum</taxon>
    </lineage>
</organism>
<evidence type="ECO:0000313" key="2">
    <source>
        <dbReference type="Proteomes" id="UP001371456"/>
    </source>
</evidence>
<sequence>MPLGHTSFLEKEVAYVSFDKDVRYLSNKGAGSQMGYQETNHALWRPEEMVSGETKKGSCVIKIEQEEMIHKIIRVQIHMCLPINRVLPRIKKA</sequence>
<comment type="caution">
    <text evidence="1">The sequence shown here is derived from an EMBL/GenBank/DDBJ whole genome shotgun (WGS) entry which is preliminary data.</text>
</comment>
<accession>A0AAN8Y952</accession>
<proteinExistence type="predicted"/>
<gene>
    <name evidence="1" type="ORF">RDI58_017754</name>
</gene>